<dbReference type="InterPro" id="IPR010729">
    <property type="entry name" value="Ribosomal_uL29_mit"/>
</dbReference>
<dbReference type="PANTHER" id="PTHR21183">
    <property type="entry name" value="RIBOSOMAL PROTEIN L47, MITOCHONDRIAL-RELATED"/>
    <property type="match status" value="1"/>
</dbReference>
<name>U4L8D9_PYROM</name>
<dbReference type="GO" id="GO:0005762">
    <property type="term" value="C:mitochondrial large ribosomal subunit"/>
    <property type="evidence" value="ECO:0007669"/>
    <property type="project" value="TreeGrafter"/>
</dbReference>
<feature type="region of interest" description="Disordered" evidence="8">
    <location>
        <begin position="19"/>
        <end position="62"/>
    </location>
</feature>
<comment type="subcellular location">
    <subcellularLocation>
        <location evidence="1">Mitochondrion</location>
    </subcellularLocation>
</comment>
<evidence type="ECO:0000256" key="6">
    <source>
        <dbReference type="ARBA" id="ARBA00035289"/>
    </source>
</evidence>
<dbReference type="InterPro" id="IPR038340">
    <property type="entry name" value="MRP-L47_sf"/>
</dbReference>
<dbReference type="Gene3D" id="6.10.330.20">
    <property type="match status" value="1"/>
</dbReference>
<dbReference type="STRING" id="1076935.U4L8D9"/>
<dbReference type="GO" id="GO:0032543">
    <property type="term" value="P:mitochondrial translation"/>
    <property type="evidence" value="ECO:0007669"/>
    <property type="project" value="TreeGrafter"/>
</dbReference>
<accession>U4L8D9</accession>
<evidence type="ECO:0000313" key="10">
    <source>
        <dbReference type="Proteomes" id="UP000018144"/>
    </source>
</evidence>
<dbReference type="OMA" id="YAHGRAW"/>
<dbReference type="EMBL" id="HF935477">
    <property type="protein sequence ID" value="CCX09638.1"/>
    <property type="molecule type" value="Genomic_DNA"/>
</dbReference>
<protein>
    <recommendedName>
        <fullName evidence="6">Large ribosomal subunit protein uL29m</fullName>
    </recommendedName>
    <alternativeName>
        <fullName evidence="7">54S ribosomal protein L4, mitochondrial</fullName>
    </alternativeName>
</protein>
<keyword evidence="10" id="KW-1185">Reference proteome</keyword>
<dbReference type="eggNOG" id="KOG3331">
    <property type="taxonomic scope" value="Eukaryota"/>
</dbReference>
<keyword evidence="5" id="KW-0687">Ribonucleoprotein</keyword>
<feature type="region of interest" description="Disordered" evidence="8">
    <location>
        <begin position="187"/>
        <end position="223"/>
    </location>
</feature>
<evidence type="ECO:0000256" key="7">
    <source>
        <dbReference type="ARBA" id="ARBA00035399"/>
    </source>
</evidence>
<dbReference type="OrthoDB" id="270763at2759"/>
<organism evidence="9 10">
    <name type="scientific">Pyronema omphalodes (strain CBS 100304)</name>
    <name type="common">Pyronema confluens</name>
    <dbReference type="NCBI Taxonomy" id="1076935"/>
    <lineage>
        <taxon>Eukaryota</taxon>
        <taxon>Fungi</taxon>
        <taxon>Dikarya</taxon>
        <taxon>Ascomycota</taxon>
        <taxon>Pezizomycotina</taxon>
        <taxon>Pezizomycetes</taxon>
        <taxon>Pezizales</taxon>
        <taxon>Pyronemataceae</taxon>
        <taxon>Pyronema</taxon>
    </lineage>
</organism>
<keyword evidence="3 9" id="KW-0689">Ribosomal protein</keyword>
<evidence type="ECO:0000256" key="2">
    <source>
        <dbReference type="ARBA" id="ARBA00009254"/>
    </source>
</evidence>
<dbReference type="PANTHER" id="PTHR21183:SF18">
    <property type="entry name" value="LARGE RIBOSOMAL SUBUNIT PROTEIN UL29M"/>
    <property type="match status" value="1"/>
</dbReference>
<evidence type="ECO:0000256" key="1">
    <source>
        <dbReference type="ARBA" id="ARBA00004173"/>
    </source>
</evidence>
<proteinExistence type="inferred from homology"/>
<gene>
    <name evidence="9" type="ORF">PCON_09231</name>
</gene>
<evidence type="ECO:0000256" key="8">
    <source>
        <dbReference type="SAM" id="MobiDB-lite"/>
    </source>
</evidence>
<evidence type="ECO:0000256" key="4">
    <source>
        <dbReference type="ARBA" id="ARBA00023128"/>
    </source>
</evidence>
<comment type="similarity">
    <text evidence="2">Belongs to the universal ribosomal protein uL29 family.</text>
</comment>
<keyword evidence="4" id="KW-0496">Mitochondrion</keyword>
<dbReference type="Proteomes" id="UP000018144">
    <property type="component" value="Unassembled WGS sequence"/>
</dbReference>
<sequence>MSLRPTTLVRALPARSFSSSARAQLPGRITRRITRDRNPNRGVSPVSRKAHADKPMLAEKYGLPKPVSADKLTKVETDPNHGLWGFFRNHRNALSTPDQEFSHGRSWAVEELRGKSWEDLHKLWWACVRERNIIATQFQEHQRMQPGYGDHELQDRDNVVKATMRGIKHALTERYYAWEEARELSKHDPEIDLSGQGPLYSPKSSFEDAPEVEKPAPAAEQKA</sequence>
<evidence type="ECO:0000313" key="9">
    <source>
        <dbReference type="EMBL" id="CCX09638.1"/>
    </source>
</evidence>
<evidence type="ECO:0000256" key="3">
    <source>
        <dbReference type="ARBA" id="ARBA00022980"/>
    </source>
</evidence>
<dbReference type="AlphaFoldDB" id="U4L8D9"/>
<dbReference type="Pfam" id="PF06984">
    <property type="entry name" value="MRP-L47"/>
    <property type="match status" value="1"/>
</dbReference>
<reference evidence="9 10" key="1">
    <citation type="journal article" date="2013" name="PLoS Genet.">
        <title>The genome and development-dependent transcriptomes of Pyronema confluens: a window into fungal evolution.</title>
        <authorList>
            <person name="Traeger S."/>
            <person name="Altegoer F."/>
            <person name="Freitag M."/>
            <person name="Gabaldon T."/>
            <person name="Kempken F."/>
            <person name="Kumar A."/>
            <person name="Marcet-Houben M."/>
            <person name="Poggeler S."/>
            <person name="Stajich J.E."/>
            <person name="Nowrousian M."/>
        </authorList>
    </citation>
    <scope>NUCLEOTIDE SEQUENCE [LARGE SCALE GENOMIC DNA]</scope>
    <source>
        <strain evidence="10">CBS 100304</strain>
        <tissue evidence="9">Vegetative mycelium</tissue>
    </source>
</reference>
<dbReference type="GO" id="GO:0003735">
    <property type="term" value="F:structural constituent of ribosome"/>
    <property type="evidence" value="ECO:0007669"/>
    <property type="project" value="InterPro"/>
</dbReference>
<evidence type="ECO:0000256" key="5">
    <source>
        <dbReference type="ARBA" id="ARBA00023274"/>
    </source>
</evidence>